<feature type="region of interest" description="Disordered" evidence="1">
    <location>
        <begin position="413"/>
        <end position="443"/>
    </location>
</feature>
<geneLocation type="plasmid" evidence="2">
    <name>pElsa1</name>
</geneLocation>
<feature type="compositionally biased region" description="Polar residues" evidence="1">
    <location>
        <begin position="423"/>
        <end position="443"/>
    </location>
</feature>
<accession>Q9P858</accession>
<feature type="region of interest" description="Disordered" evidence="1">
    <location>
        <begin position="64"/>
        <end position="113"/>
    </location>
</feature>
<evidence type="ECO:0000256" key="1">
    <source>
        <dbReference type="SAM" id="MobiDB-lite"/>
    </source>
</evidence>
<feature type="compositionally biased region" description="Low complexity" evidence="1">
    <location>
        <begin position="66"/>
        <end position="79"/>
    </location>
</feature>
<feature type="compositionally biased region" description="Polar residues" evidence="1">
    <location>
        <begin position="328"/>
        <end position="341"/>
    </location>
</feature>
<dbReference type="AlphaFoldDB" id="Q9P858"/>
<reference evidence="2" key="2">
    <citation type="submission" date="2000-05" db="EMBL/GenBank/DDBJ databases">
        <title>Cloning and characterisation of the LTR retrotransposon Elsa from Stagonospora nodorum.</title>
        <authorList>
            <person name="Rawson J.M."/>
            <person name="Cutler S.B."/>
            <person name="Caten C.E."/>
        </authorList>
    </citation>
    <scope>NUCLEOTIDE SEQUENCE</scope>
    <source>
        <strain evidence="2">BS444</strain>
        <plasmid evidence="2">pElsa1</plasmid>
    </source>
</reference>
<keyword evidence="2" id="KW-0614">Plasmid</keyword>
<reference evidence="2" key="1">
    <citation type="thesis" date="2000" institute="PhD thesis" country="University of Birmingham, UK">
        <title>Transposable elements in the phytopathogenic fungus Stagonospora nodorum.</title>
        <authorList>
            <person name="Rawson J.M."/>
        </authorList>
    </citation>
    <scope>NUCLEOTIDE SEQUENCE</scope>
    <source>
        <strain evidence="2">BS444</strain>
        <plasmid evidence="2">pElsa1</plasmid>
    </source>
</reference>
<evidence type="ECO:0000313" key="2">
    <source>
        <dbReference type="EMBL" id="CAB91876.1"/>
    </source>
</evidence>
<organism evidence="2">
    <name type="scientific">Phaeosphaeria nodorum</name>
    <name type="common">Glume blotch fungus</name>
    <name type="synonym">Parastagonospora nodorum</name>
    <dbReference type="NCBI Taxonomy" id="13684"/>
    <lineage>
        <taxon>Eukaryota</taxon>
        <taxon>Fungi</taxon>
        <taxon>Dikarya</taxon>
        <taxon>Ascomycota</taxon>
        <taxon>Pezizomycotina</taxon>
        <taxon>Dothideomycetes</taxon>
        <taxon>Pleosporomycetidae</taxon>
        <taxon>Pleosporales</taxon>
        <taxon>Pleosporineae</taxon>
        <taxon>Phaeosphaeriaceae</taxon>
        <taxon>Parastagonospora</taxon>
    </lineage>
</organism>
<sequence length="443" mass="49466">MSSNHNQRDATVILSDTGSWIPWYRQLKMKCQSQGIWSLADPEGVQHPLIRPILPIPPDISQFEPATSANDASTASSHTVRAGRGHTRATAQDPIEVRQSSSHTPTIPMRPSDLSEKGLEAYKEDREDYKLRLESYKIHERDYQEERNKISKTVEHILTTVTPHLQLSCCSENGTLREWITALQGTVGVDVDEERARVRERYHAALKPMRTPANWEAWLSEYDQAATRAETLEVAEVMQTQAVIDDFLGSVSKVASTWTAAFHGPGYDKKAINRKRMMKLFRDHMSLHNPSRGKPKSAFSVVEASYAAGGESDSATQRGASSVEIRAPSTTNNQGRGNSKPTNKRKNRQSTGRGTASAGGICPACEQPHNIADCYYVNGQQPEWFKPNRGITKLVQYKLEHDPSLQKLVEENIHESKRPRLTTMASRSITPQIKTSHTPESSG</sequence>
<protein>
    <submittedName>
        <fullName evidence="2">Uncharacterized protein</fullName>
    </submittedName>
</protein>
<name>Q9P858_PHAND</name>
<proteinExistence type="predicted"/>
<dbReference type="EMBL" id="AJ277966">
    <property type="protein sequence ID" value="CAB91876.1"/>
    <property type="molecule type" value="Genomic_DNA"/>
</dbReference>
<feature type="region of interest" description="Disordered" evidence="1">
    <location>
        <begin position="310"/>
        <end position="359"/>
    </location>
</feature>